<evidence type="ECO:0000313" key="11">
    <source>
        <dbReference type="Proteomes" id="UP000887540"/>
    </source>
</evidence>
<evidence type="ECO:0000256" key="4">
    <source>
        <dbReference type="ARBA" id="ARBA00022853"/>
    </source>
</evidence>
<dbReference type="WBParaSite" id="ACRNAN_scaffold13275.g10080.t1">
    <property type="protein sequence ID" value="ACRNAN_scaffold13275.g10080.t1"/>
    <property type="gene ID" value="ACRNAN_scaffold13275.g10080"/>
</dbReference>
<dbReference type="PANTHER" id="PTHR13808">
    <property type="entry name" value="CBP/P300-RELATED"/>
    <property type="match status" value="1"/>
</dbReference>
<feature type="compositionally biased region" description="Low complexity" evidence="9">
    <location>
        <begin position="258"/>
        <end position="278"/>
    </location>
</feature>
<keyword evidence="4" id="KW-0156">Chromatin regulator</keyword>
<keyword evidence="5" id="KW-0805">Transcription regulation</keyword>
<evidence type="ECO:0000256" key="3">
    <source>
        <dbReference type="ARBA" id="ARBA00022679"/>
    </source>
</evidence>
<evidence type="ECO:0000256" key="9">
    <source>
        <dbReference type="SAM" id="MobiDB-lite"/>
    </source>
</evidence>
<keyword evidence="6" id="KW-0804">Transcription</keyword>
<feature type="domain" description="KIX" evidence="10">
    <location>
        <begin position="33"/>
        <end position="112"/>
    </location>
</feature>
<organism evidence="11 12">
    <name type="scientific">Acrobeloides nanus</name>
    <dbReference type="NCBI Taxonomy" id="290746"/>
    <lineage>
        <taxon>Eukaryota</taxon>
        <taxon>Metazoa</taxon>
        <taxon>Ecdysozoa</taxon>
        <taxon>Nematoda</taxon>
        <taxon>Chromadorea</taxon>
        <taxon>Rhabditida</taxon>
        <taxon>Tylenchina</taxon>
        <taxon>Cephalobomorpha</taxon>
        <taxon>Cephaloboidea</taxon>
        <taxon>Cephalobidae</taxon>
        <taxon>Acrobeloides</taxon>
    </lineage>
</organism>
<evidence type="ECO:0000256" key="5">
    <source>
        <dbReference type="ARBA" id="ARBA00023015"/>
    </source>
</evidence>
<reference evidence="12" key="1">
    <citation type="submission" date="2022-11" db="UniProtKB">
        <authorList>
            <consortium name="WormBaseParasite"/>
        </authorList>
    </citation>
    <scope>IDENTIFICATION</scope>
</reference>
<sequence length="396" mass="44872">MDESEMSPSGLPPMPELSKIESSYQLPPPDPPAQEKEWHPYITNDLRNHLVGKLVKAIFPSFHPAALHDQRIKDLILYARKVEKEMFEIAIDREEYYHLLAEKIYKIQKELQVKKNWQLRGGDSDRGSGSSEMIFSIKEPQEDLQNQNSIMRMDMTGNRSMNVMADMNNSAEYFQNGMNPEMPSNPQMMPSQGMRPMLTNSKPMQMHQQQNNHSHMNPPHQFQQPNHQMMQQQQGPGSMMGQPNQQDGIFMPRQSYANSQMMPGQQGPGSMMGQPNQQDGIFMPRQSYANSQMMPGQQGPGSMMGQPNQQDGIFMPRQSYANSQMMPGQQGPGSMMGQPNQQDGIFMPGQFYANNHMMLGKQGPGSMMVQLNQQDGIFMPGQSYANNQMMPGQQDA</sequence>
<feature type="region of interest" description="Disordered" evidence="9">
    <location>
        <begin position="322"/>
        <end position="341"/>
    </location>
</feature>
<dbReference type="SUPFAM" id="SSF47040">
    <property type="entry name" value="Kix domain of CBP (creb binding protein)"/>
    <property type="match status" value="1"/>
</dbReference>
<evidence type="ECO:0000256" key="6">
    <source>
        <dbReference type="ARBA" id="ARBA00023163"/>
    </source>
</evidence>
<proteinExistence type="predicted"/>
<dbReference type="PANTHER" id="PTHR13808:SF1">
    <property type="entry name" value="HISTONE ACETYLTRANSFERASE"/>
    <property type="match status" value="1"/>
</dbReference>
<comment type="subcellular location">
    <subcellularLocation>
        <location evidence="1">Nucleus</location>
    </subcellularLocation>
</comment>
<keyword evidence="7" id="KW-0539">Nucleus</keyword>
<evidence type="ECO:0000256" key="7">
    <source>
        <dbReference type="ARBA" id="ARBA00023242"/>
    </source>
</evidence>
<dbReference type="Proteomes" id="UP000887540">
    <property type="component" value="Unplaced"/>
</dbReference>
<evidence type="ECO:0000259" key="10">
    <source>
        <dbReference type="PROSITE" id="PS50952"/>
    </source>
</evidence>
<dbReference type="GO" id="GO:0004402">
    <property type="term" value="F:histone acetyltransferase activity"/>
    <property type="evidence" value="ECO:0007669"/>
    <property type="project" value="InterPro"/>
</dbReference>
<name>A0A914CQY5_9BILA</name>
<comment type="catalytic activity">
    <reaction evidence="8">
        <text>L-lysyl-[protein] + acetyl-CoA = N(6)-acetyl-L-lysyl-[protein] + CoA + H(+)</text>
        <dbReference type="Rhea" id="RHEA:45948"/>
        <dbReference type="Rhea" id="RHEA-COMP:9752"/>
        <dbReference type="Rhea" id="RHEA-COMP:10731"/>
        <dbReference type="ChEBI" id="CHEBI:15378"/>
        <dbReference type="ChEBI" id="CHEBI:29969"/>
        <dbReference type="ChEBI" id="CHEBI:57287"/>
        <dbReference type="ChEBI" id="CHEBI:57288"/>
        <dbReference type="ChEBI" id="CHEBI:61930"/>
        <dbReference type="EC" id="2.3.1.48"/>
    </reaction>
</comment>
<dbReference type="PROSITE" id="PS50952">
    <property type="entry name" value="KIX"/>
    <property type="match status" value="1"/>
</dbReference>
<feature type="region of interest" description="Disordered" evidence="9">
    <location>
        <begin position="204"/>
        <end position="314"/>
    </location>
</feature>
<accession>A0A914CQY5</accession>
<dbReference type="GO" id="GO:0005667">
    <property type="term" value="C:transcription regulator complex"/>
    <property type="evidence" value="ECO:0007669"/>
    <property type="project" value="TreeGrafter"/>
</dbReference>
<dbReference type="Pfam" id="PF02172">
    <property type="entry name" value="KIX"/>
    <property type="match status" value="1"/>
</dbReference>
<evidence type="ECO:0000256" key="8">
    <source>
        <dbReference type="ARBA" id="ARBA00048017"/>
    </source>
</evidence>
<dbReference type="InterPro" id="IPR003101">
    <property type="entry name" value="KIX_dom"/>
</dbReference>
<keyword evidence="11" id="KW-1185">Reference proteome</keyword>
<dbReference type="GO" id="GO:0031490">
    <property type="term" value="F:chromatin DNA binding"/>
    <property type="evidence" value="ECO:0007669"/>
    <property type="project" value="TreeGrafter"/>
</dbReference>
<feature type="compositionally biased region" description="Low complexity" evidence="9">
    <location>
        <begin position="290"/>
        <end position="310"/>
    </location>
</feature>
<evidence type="ECO:0000256" key="1">
    <source>
        <dbReference type="ARBA" id="ARBA00004123"/>
    </source>
</evidence>
<dbReference type="GO" id="GO:0045944">
    <property type="term" value="P:positive regulation of transcription by RNA polymerase II"/>
    <property type="evidence" value="ECO:0007669"/>
    <property type="project" value="TreeGrafter"/>
</dbReference>
<evidence type="ECO:0000256" key="2">
    <source>
        <dbReference type="ARBA" id="ARBA00013184"/>
    </source>
</evidence>
<feature type="region of interest" description="Disordered" evidence="9">
    <location>
        <begin position="1"/>
        <end position="37"/>
    </location>
</feature>
<protein>
    <recommendedName>
        <fullName evidence="2">histone acetyltransferase</fullName>
        <ecNumber evidence="2">2.3.1.48</ecNumber>
    </recommendedName>
</protein>
<evidence type="ECO:0000313" key="12">
    <source>
        <dbReference type="WBParaSite" id="ACRNAN_scaffold13275.g10080.t1"/>
    </source>
</evidence>
<dbReference type="AlphaFoldDB" id="A0A914CQY5"/>
<dbReference type="GO" id="GO:0000123">
    <property type="term" value="C:histone acetyltransferase complex"/>
    <property type="evidence" value="ECO:0007669"/>
    <property type="project" value="TreeGrafter"/>
</dbReference>
<feature type="compositionally biased region" description="Low complexity" evidence="9">
    <location>
        <begin position="204"/>
        <end position="246"/>
    </location>
</feature>
<keyword evidence="3" id="KW-0808">Transferase</keyword>
<dbReference type="GO" id="GO:0005634">
    <property type="term" value="C:nucleus"/>
    <property type="evidence" value="ECO:0007669"/>
    <property type="project" value="UniProtKB-SubCell"/>
</dbReference>
<dbReference type="InterPro" id="IPR036529">
    <property type="entry name" value="KIX_dom_sf"/>
</dbReference>
<dbReference type="Gene3D" id="1.10.246.20">
    <property type="entry name" value="Coactivator CBP, KIX domain"/>
    <property type="match status" value="1"/>
</dbReference>
<dbReference type="InterPro" id="IPR013178">
    <property type="entry name" value="Histone_AcTrfase_Rtt109/CBP"/>
</dbReference>
<dbReference type="EC" id="2.3.1.48" evidence="2"/>
<dbReference type="GO" id="GO:0003713">
    <property type="term" value="F:transcription coactivator activity"/>
    <property type="evidence" value="ECO:0007669"/>
    <property type="project" value="TreeGrafter"/>
</dbReference>